<comment type="caution">
    <text evidence="1">The sequence shown here is derived from an EMBL/GenBank/DDBJ whole genome shotgun (WGS) entry which is preliminary data.</text>
</comment>
<protein>
    <recommendedName>
        <fullName evidence="3">Metallo-beta-lactamase domain-containing protein</fullName>
    </recommendedName>
</protein>
<gene>
    <name evidence="1" type="ORF">B296_00018984</name>
</gene>
<dbReference type="SUPFAM" id="SSF56281">
    <property type="entry name" value="Metallo-hydrolase/oxidoreductase"/>
    <property type="match status" value="1"/>
</dbReference>
<dbReference type="PANTHER" id="PTHR46504:SF1">
    <property type="entry name" value="TRNASE Z TRZ2, CHLOROPLASTIC"/>
    <property type="match status" value="1"/>
</dbReference>
<evidence type="ECO:0000313" key="2">
    <source>
        <dbReference type="Proteomes" id="UP000287651"/>
    </source>
</evidence>
<proteinExistence type="predicted"/>
<dbReference type="InterPro" id="IPR036866">
    <property type="entry name" value="RibonucZ/Hydroxyglut_hydro"/>
</dbReference>
<dbReference type="AlphaFoldDB" id="A0A427B094"/>
<dbReference type="PANTHER" id="PTHR46504">
    <property type="entry name" value="TRNASE Z TRZ1"/>
    <property type="match status" value="1"/>
</dbReference>
<sequence>MLTSLSNPQLLTSLILPFDRRHPVHHRSPSITAFDGGGGGSRDGDRFRALSLKRSGFLSVVDRAMEEEEEYRKARAEVQRKGVDVEGYLIEGISVGGHETCVLVPSLNVAFDIGRCPSKAVHQDFLFITHAHLDHIVSSLALFCKKCKYYAHPTKIGF</sequence>
<evidence type="ECO:0000313" key="1">
    <source>
        <dbReference type="EMBL" id="RRT81845.1"/>
    </source>
</evidence>
<evidence type="ECO:0008006" key="3">
    <source>
        <dbReference type="Google" id="ProtNLM"/>
    </source>
</evidence>
<dbReference type="EMBL" id="AMZH03000813">
    <property type="protein sequence ID" value="RRT81845.1"/>
    <property type="molecule type" value="Genomic_DNA"/>
</dbReference>
<name>A0A427B094_ENSVE</name>
<dbReference type="Proteomes" id="UP000287651">
    <property type="component" value="Unassembled WGS sequence"/>
</dbReference>
<accession>A0A427B094</accession>
<dbReference type="Gene3D" id="3.60.15.10">
    <property type="entry name" value="Ribonuclease Z/Hydroxyacylglutathione hydrolase-like"/>
    <property type="match status" value="1"/>
</dbReference>
<reference evidence="1 2" key="1">
    <citation type="journal article" date="2014" name="Agronomy (Basel)">
        <title>A Draft Genome Sequence for Ensete ventricosum, the Drought-Tolerant Tree Against Hunger.</title>
        <authorList>
            <person name="Harrison J."/>
            <person name="Moore K.A."/>
            <person name="Paszkiewicz K."/>
            <person name="Jones T."/>
            <person name="Grant M."/>
            <person name="Ambacheew D."/>
            <person name="Muzemil S."/>
            <person name="Studholme D.J."/>
        </authorList>
    </citation>
    <scope>NUCLEOTIDE SEQUENCE [LARGE SCALE GENOMIC DNA]</scope>
</reference>
<organism evidence="1 2">
    <name type="scientific">Ensete ventricosum</name>
    <name type="common">Abyssinian banana</name>
    <name type="synonym">Musa ensete</name>
    <dbReference type="NCBI Taxonomy" id="4639"/>
    <lineage>
        <taxon>Eukaryota</taxon>
        <taxon>Viridiplantae</taxon>
        <taxon>Streptophyta</taxon>
        <taxon>Embryophyta</taxon>
        <taxon>Tracheophyta</taxon>
        <taxon>Spermatophyta</taxon>
        <taxon>Magnoliopsida</taxon>
        <taxon>Liliopsida</taxon>
        <taxon>Zingiberales</taxon>
        <taxon>Musaceae</taxon>
        <taxon>Ensete</taxon>
    </lineage>
</organism>